<dbReference type="PROSITE" id="PS51257">
    <property type="entry name" value="PROKAR_LIPOPROTEIN"/>
    <property type="match status" value="1"/>
</dbReference>
<organism evidence="1 2">
    <name type="scientific">Scleroderma citrinum Foug A</name>
    <dbReference type="NCBI Taxonomy" id="1036808"/>
    <lineage>
        <taxon>Eukaryota</taxon>
        <taxon>Fungi</taxon>
        <taxon>Dikarya</taxon>
        <taxon>Basidiomycota</taxon>
        <taxon>Agaricomycotina</taxon>
        <taxon>Agaricomycetes</taxon>
        <taxon>Agaricomycetidae</taxon>
        <taxon>Boletales</taxon>
        <taxon>Sclerodermatineae</taxon>
        <taxon>Sclerodermataceae</taxon>
        <taxon>Scleroderma</taxon>
    </lineage>
</organism>
<keyword evidence="2" id="KW-1185">Reference proteome</keyword>
<sequence>MSRAHRIPPPPFHTSVLGCMNQIAPLMVYQRKLRGPLQGAHVSHTRSTRDWVLIRWFQTR</sequence>
<dbReference type="InParanoid" id="A0A0C3EBG5"/>
<accession>A0A0C3EBG5</accession>
<dbReference type="AlphaFoldDB" id="A0A0C3EBG5"/>
<protein>
    <submittedName>
        <fullName evidence="1">Uncharacterized protein</fullName>
    </submittedName>
</protein>
<name>A0A0C3EBG5_9AGAM</name>
<gene>
    <name evidence="1" type="ORF">SCLCIDRAFT_1212055</name>
</gene>
<dbReference type="EMBL" id="KN822021">
    <property type="protein sequence ID" value="KIM65659.1"/>
    <property type="molecule type" value="Genomic_DNA"/>
</dbReference>
<evidence type="ECO:0000313" key="1">
    <source>
        <dbReference type="EMBL" id="KIM65659.1"/>
    </source>
</evidence>
<dbReference type="Proteomes" id="UP000053989">
    <property type="component" value="Unassembled WGS sequence"/>
</dbReference>
<reference evidence="2" key="2">
    <citation type="submission" date="2015-01" db="EMBL/GenBank/DDBJ databases">
        <title>Evolutionary Origins and Diversification of the Mycorrhizal Mutualists.</title>
        <authorList>
            <consortium name="DOE Joint Genome Institute"/>
            <consortium name="Mycorrhizal Genomics Consortium"/>
            <person name="Kohler A."/>
            <person name="Kuo A."/>
            <person name="Nagy L.G."/>
            <person name="Floudas D."/>
            <person name="Copeland A."/>
            <person name="Barry K.W."/>
            <person name="Cichocki N."/>
            <person name="Veneault-Fourrey C."/>
            <person name="LaButti K."/>
            <person name="Lindquist E.A."/>
            <person name="Lipzen A."/>
            <person name="Lundell T."/>
            <person name="Morin E."/>
            <person name="Murat C."/>
            <person name="Riley R."/>
            <person name="Ohm R."/>
            <person name="Sun H."/>
            <person name="Tunlid A."/>
            <person name="Henrissat B."/>
            <person name="Grigoriev I.V."/>
            <person name="Hibbett D.S."/>
            <person name="Martin F."/>
        </authorList>
    </citation>
    <scope>NUCLEOTIDE SEQUENCE [LARGE SCALE GENOMIC DNA]</scope>
    <source>
        <strain evidence="2">Foug A</strain>
    </source>
</reference>
<evidence type="ECO:0000313" key="2">
    <source>
        <dbReference type="Proteomes" id="UP000053989"/>
    </source>
</evidence>
<dbReference type="HOGENOM" id="CLU_2943122_0_0_1"/>
<proteinExistence type="predicted"/>
<reference evidence="1 2" key="1">
    <citation type="submission" date="2014-04" db="EMBL/GenBank/DDBJ databases">
        <authorList>
            <consortium name="DOE Joint Genome Institute"/>
            <person name="Kuo A."/>
            <person name="Kohler A."/>
            <person name="Nagy L.G."/>
            <person name="Floudas D."/>
            <person name="Copeland A."/>
            <person name="Barry K.W."/>
            <person name="Cichocki N."/>
            <person name="Veneault-Fourrey C."/>
            <person name="LaButti K."/>
            <person name="Lindquist E.A."/>
            <person name="Lipzen A."/>
            <person name="Lundell T."/>
            <person name="Morin E."/>
            <person name="Murat C."/>
            <person name="Sun H."/>
            <person name="Tunlid A."/>
            <person name="Henrissat B."/>
            <person name="Grigoriev I.V."/>
            <person name="Hibbett D.S."/>
            <person name="Martin F."/>
            <person name="Nordberg H.P."/>
            <person name="Cantor M.N."/>
            <person name="Hua S.X."/>
        </authorList>
    </citation>
    <scope>NUCLEOTIDE SEQUENCE [LARGE SCALE GENOMIC DNA]</scope>
    <source>
        <strain evidence="1 2">Foug A</strain>
    </source>
</reference>